<protein>
    <submittedName>
        <fullName evidence="1">Uncharacterized protein</fullName>
    </submittedName>
</protein>
<organism evidence="1">
    <name type="scientific">Thermus tengchongensis</name>
    <dbReference type="NCBI Taxonomy" id="1214928"/>
    <lineage>
        <taxon>Bacteria</taxon>
        <taxon>Thermotogati</taxon>
        <taxon>Deinococcota</taxon>
        <taxon>Deinococci</taxon>
        <taxon>Thermales</taxon>
        <taxon>Thermaceae</taxon>
        <taxon>Thermus</taxon>
    </lineage>
</organism>
<proteinExistence type="predicted"/>
<gene>
    <name evidence="1" type="ORF">ENT80_03820</name>
</gene>
<comment type="caution">
    <text evidence="1">The sequence shown here is derived from an EMBL/GenBank/DDBJ whole genome shotgun (WGS) entry which is preliminary data.</text>
</comment>
<reference evidence="1" key="1">
    <citation type="journal article" date="2020" name="mSystems">
        <title>Genome- and Community-Level Interaction Insights into Carbon Utilization and Element Cycling Functions of Hydrothermarchaeota in Hydrothermal Sediment.</title>
        <authorList>
            <person name="Zhou Z."/>
            <person name="Liu Y."/>
            <person name="Xu W."/>
            <person name="Pan J."/>
            <person name="Luo Z.H."/>
            <person name="Li M."/>
        </authorList>
    </citation>
    <scope>NUCLEOTIDE SEQUENCE [LARGE SCALE GENOMIC DNA]</scope>
    <source>
        <strain evidence="1">SpSt-611</strain>
    </source>
</reference>
<dbReference type="EMBL" id="DTAB01000221">
    <property type="protein sequence ID" value="HGN85284.1"/>
    <property type="molecule type" value="Genomic_DNA"/>
</dbReference>
<accession>A0A7V4ALY6</accession>
<evidence type="ECO:0000313" key="1">
    <source>
        <dbReference type="EMBL" id="HGN85284.1"/>
    </source>
</evidence>
<sequence length="216" mass="25437">MPEKESENKKEHKWVSLSGLKARGWTEALVRKFLGPEDKTVPNPHYASAPPMRLWALERVEAVEATEAFKEALKRAEKRVQAGRKGAQKRRELTLDLAKTLPLEVPRISLEELAEAAALHYKELTGERVRFKPWPEPDPFRDRLCVNFLRHEATEYEEYLDEFWGKPGTREAYLVLWERFAWAVAEAYPELAKEAKRQLRERRERVEAQKRRRSFL</sequence>
<name>A0A7V4ALY6_9DEIN</name>
<dbReference type="AlphaFoldDB" id="A0A7V4ALY6"/>